<dbReference type="AlphaFoldDB" id="F4KSK9"/>
<evidence type="ECO:0000313" key="1">
    <source>
        <dbReference type="EMBL" id="AEE54360.1"/>
    </source>
</evidence>
<accession>F4KSK9</accession>
<dbReference type="RefSeq" id="WP_013768877.1">
    <property type="nucleotide sequence ID" value="NC_015510.1"/>
</dbReference>
<protein>
    <recommendedName>
        <fullName evidence="3">Lipoprotein</fullName>
    </recommendedName>
</protein>
<dbReference type="KEGG" id="hhy:Halhy_6544"/>
<evidence type="ECO:0008006" key="3">
    <source>
        <dbReference type="Google" id="ProtNLM"/>
    </source>
</evidence>
<reference evidence="1 2" key="1">
    <citation type="journal article" date="2011" name="Stand. Genomic Sci.">
        <title>Complete genome sequence of Haliscomenobacter hydrossis type strain (O).</title>
        <authorList>
            <consortium name="US DOE Joint Genome Institute (JGI-PGF)"/>
            <person name="Daligault H."/>
            <person name="Lapidus A."/>
            <person name="Zeytun A."/>
            <person name="Nolan M."/>
            <person name="Lucas S."/>
            <person name="Del Rio T.G."/>
            <person name="Tice H."/>
            <person name="Cheng J.F."/>
            <person name="Tapia R."/>
            <person name="Han C."/>
            <person name="Goodwin L."/>
            <person name="Pitluck S."/>
            <person name="Liolios K."/>
            <person name="Pagani I."/>
            <person name="Ivanova N."/>
            <person name="Huntemann M."/>
            <person name="Mavromatis K."/>
            <person name="Mikhailova N."/>
            <person name="Pati A."/>
            <person name="Chen A."/>
            <person name="Palaniappan K."/>
            <person name="Land M."/>
            <person name="Hauser L."/>
            <person name="Brambilla E.M."/>
            <person name="Rohde M."/>
            <person name="Verbarg S."/>
            <person name="Goker M."/>
            <person name="Bristow J."/>
            <person name="Eisen J.A."/>
            <person name="Markowitz V."/>
            <person name="Hugenholtz P."/>
            <person name="Kyrpides N.C."/>
            <person name="Klenk H.P."/>
            <person name="Woyke T."/>
        </authorList>
    </citation>
    <scope>NUCLEOTIDE SEQUENCE [LARGE SCALE GENOMIC DNA]</scope>
    <source>
        <strain evidence="2">ATCC 27775 / DSM 1100 / LMG 10767 / O</strain>
    </source>
</reference>
<proteinExistence type="predicted"/>
<sequence length="108" mass="12374">MNKSLLLLLLFISCACKKREEASPNLPACLKTLVADKQQSASLQTIRLQKIKGEKHYWLNTDARHLDGAEYIVNASCDTVCLICTECIPPECMKKYGDEEDWKIIWRK</sequence>
<name>F4KSK9_HALH1</name>
<organism evidence="1 2">
    <name type="scientific">Haliscomenobacter hydrossis (strain ATCC 27775 / DSM 1100 / LMG 10767 / O)</name>
    <dbReference type="NCBI Taxonomy" id="760192"/>
    <lineage>
        <taxon>Bacteria</taxon>
        <taxon>Pseudomonadati</taxon>
        <taxon>Bacteroidota</taxon>
        <taxon>Saprospiria</taxon>
        <taxon>Saprospirales</taxon>
        <taxon>Haliscomenobacteraceae</taxon>
        <taxon>Haliscomenobacter</taxon>
    </lineage>
</organism>
<evidence type="ECO:0000313" key="2">
    <source>
        <dbReference type="Proteomes" id="UP000008461"/>
    </source>
</evidence>
<dbReference type="EMBL" id="CP002691">
    <property type="protein sequence ID" value="AEE54360.1"/>
    <property type="molecule type" value="Genomic_DNA"/>
</dbReference>
<dbReference type="Proteomes" id="UP000008461">
    <property type="component" value="Chromosome"/>
</dbReference>
<dbReference type="HOGENOM" id="CLU_2193285_0_0_10"/>
<gene>
    <name evidence="1" type="ordered locus">Halhy_6544</name>
</gene>
<dbReference type="PROSITE" id="PS51257">
    <property type="entry name" value="PROKAR_LIPOPROTEIN"/>
    <property type="match status" value="1"/>
</dbReference>
<reference key="2">
    <citation type="submission" date="2011-04" db="EMBL/GenBank/DDBJ databases">
        <title>Complete sequence of chromosome of Haliscomenobacter hydrossis DSM 1100.</title>
        <authorList>
            <consortium name="US DOE Joint Genome Institute (JGI-PGF)"/>
            <person name="Lucas S."/>
            <person name="Han J."/>
            <person name="Lapidus A."/>
            <person name="Bruce D."/>
            <person name="Goodwin L."/>
            <person name="Pitluck S."/>
            <person name="Peters L."/>
            <person name="Kyrpides N."/>
            <person name="Mavromatis K."/>
            <person name="Ivanova N."/>
            <person name="Ovchinnikova G."/>
            <person name="Pagani I."/>
            <person name="Daligault H."/>
            <person name="Detter J.C."/>
            <person name="Han C."/>
            <person name="Land M."/>
            <person name="Hauser L."/>
            <person name="Markowitz V."/>
            <person name="Cheng J.-F."/>
            <person name="Hugenholtz P."/>
            <person name="Woyke T."/>
            <person name="Wu D."/>
            <person name="Verbarg S."/>
            <person name="Frueling A."/>
            <person name="Brambilla E."/>
            <person name="Klenk H.-P."/>
            <person name="Eisen J.A."/>
        </authorList>
    </citation>
    <scope>NUCLEOTIDE SEQUENCE</scope>
    <source>
        <strain>DSM 1100</strain>
    </source>
</reference>
<keyword evidence="2" id="KW-1185">Reference proteome</keyword>